<evidence type="ECO:0000259" key="7">
    <source>
        <dbReference type="PROSITE" id="PS50023"/>
    </source>
</evidence>
<dbReference type="FunFam" id="2.10.110.10:FF:000026">
    <property type="entry name" value="PDZ and LIM domain protein 3"/>
    <property type="match status" value="1"/>
</dbReference>
<dbReference type="InterPro" id="IPR001781">
    <property type="entry name" value="Znf_LIM"/>
</dbReference>
<keyword evidence="3 6" id="KW-0479">Metal-binding</keyword>
<dbReference type="GO" id="GO:0061061">
    <property type="term" value="P:muscle structure development"/>
    <property type="evidence" value="ECO:0007669"/>
    <property type="project" value="TreeGrafter"/>
</dbReference>
<dbReference type="Pfam" id="PF00412">
    <property type="entry name" value="LIM"/>
    <property type="match status" value="1"/>
</dbReference>
<dbReference type="SMART" id="SM00132">
    <property type="entry name" value="LIM"/>
    <property type="match status" value="1"/>
</dbReference>
<dbReference type="Proteomes" id="UP000566314">
    <property type="component" value="Unassembled WGS sequence"/>
</dbReference>
<reference evidence="8 9" key="1">
    <citation type="submission" date="2019-09" db="EMBL/GenBank/DDBJ databases">
        <title>Bird 10,000 Genomes (B10K) Project - Family phase.</title>
        <authorList>
            <person name="Zhang G."/>
        </authorList>
    </citation>
    <scope>NUCLEOTIDE SEQUENCE [LARGE SCALE GENOMIC DNA]</scope>
    <source>
        <strain evidence="8">B10K-DU-012-02</strain>
    </source>
</reference>
<name>A0A7L3HQM3_9PASS</name>
<dbReference type="PANTHER" id="PTHR24214:SF5">
    <property type="entry name" value="PDZ AND LIM DOMAIN PROTEIN 1"/>
    <property type="match status" value="1"/>
</dbReference>
<protein>
    <submittedName>
        <fullName evidence="8">PDLI1 protein</fullName>
    </submittedName>
</protein>
<accession>A0A7L3HQM3</accession>
<evidence type="ECO:0000256" key="3">
    <source>
        <dbReference type="ARBA" id="ARBA00022723"/>
    </source>
</evidence>
<dbReference type="InterPro" id="IPR050604">
    <property type="entry name" value="PDZ-LIM_domain"/>
</dbReference>
<sequence>IEGCWFLPRGMFVKIRDKQRHPECYVCSDCGTNLKQKGHFFVEDQIYCEKHARERVIPPEGYEVVTVFP</sequence>
<evidence type="ECO:0000313" key="9">
    <source>
        <dbReference type="Proteomes" id="UP000566314"/>
    </source>
</evidence>
<feature type="non-terminal residue" evidence="8">
    <location>
        <position position="1"/>
    </location>
</feature>
<feature type="domain" description="LIM zinc-binding" evidence="7">
    <location>
        <begin position="1"/>
        <end position="58"/>
    </location>
</feature>
<proteinExistence type="predicted"/>
<dbReference type="Gene3D" id="2.10.110.10">
    <property type="entry name" value="Cysteine Rich Protein"/>
    <property type="match status" value="1"/>
</dbReference>
<evidence type="ECO:0000256" key="4">
    <source>
        <dbReference type="ARBA" id="ARBA00022833"/>
    </source>
</evidence>
<keyword evidence="5 6" id="KW-0440">LIM domain</keyword>
<evidence type="ECO:0000256" key="1">
    <source>
        <dbReference type="ARBA" id="ARBA00004496"/>
    </source>
</evidence>
<dbReference type="EMBL" id="VZTT01260957">
    <property type="protein sequence ID" value="NXU07038.1"/>
    <property type="molecule type" value="Genomic_DNA"/>
</dbReference>
<evidence type="ECO:0000256" key="6">
    <source>
        <dbReference type="PROSITE-ProRule" id="PRU00125"/>
    </source>
</evidence>
<dbReference type="GO" id="GO:0007507">
    <property type="term" value="P:heart development"/>
    <property type="evidence" value="ECO:0007669"/>
    <property type="project" value="TreeGrafter"/>
</dbReference>
<comment type="caution">
    <text evidence="8">The sequence shown here is derived from an EMBL/GenBank/DDBJ whole genome shotgun (WGS) entry which is preliminary data.</text>
</comment>
<dbReference type="GO" id="GO:0001725">
    <property type="term" value="C:stress fiber"/>
    <property type="evidence" value="ECO:0007669"/>
    <property type="project" value="TreeGrafter"/>
</dbReference>
<dbReference type="PANTHER" id="PTHR24214">
    <property type="entry name" value="PDZ AND LIM DOMAIN PROTEIN ZASP"/>
    <property type="match status" value="1"/>
</dbReference>
<evidence type="ECO:0000313" key="8">
    <source>
        <dbReference type="EMBL" id="NXU07038.1"/>
    </source>
</evidence>
<dbReference type="GO" id="GO:0030018">
    <property type="term" value="C:Z disc"/>
    <property type="evidence" value="ECO:0007669"/>
    <property type="project" value="TreeGrafter"/>
</dbReference>
<comment type="subcellular location">
    <subcellularLocation>
        <location evidence="1">Cytoplasm</location>
    </subcellularLocation>
</comment>
<dbReference type="GO" id="GO:0005912">
    <property type="term" value="C:adherens junction"/>
    <property type="evidence" value="ECO:0007669"/>
    <property type="project" value="TreeGrafter"/>
</dbReference>
<dbReference type="OrthoDB" id="1293114at2759"/>
<feature type="non-terminal residue" evidence="8">
    <location>
        <position position="69"/>
    </location>
</feature>
<dbReference type="GO" id="GO:0051371">
    <property type="term" value="F:muscle alpha-actinin binding"/>
    <property type="evidence" value="ECO:0007669"/>
    <property type="project" value="TreeGrafter"/>
</dbReference>
<keyword evidence="9" id="KW-1185">Reference proteome</keyword>
<organism evidence="8 9">
    <name type="scientific">Buphagus erythrorhynchus</name>
    <name type="common">red-billed oxpecker</name>
    <dbReference type="NCBI Taxonomy" id="245048"/>
    <lineage>
        <taxon>Eukaryota</taxon>
        <taxon>Metazoa</taxon>
        <taxon>Chordata</taxon>
        <taxon>Craniata</taxon>
        <taxon>Vertebrata</taxon>
        <taxon>Euteleostomi</taxon>
        <taxon>Archelosauria</taxon>
        <taxon>Archosauria</taxon>
        <taxon>Dinosauria</taxon>
        <taxon>Saurischia</taxon>
        <taxon>Theropoda</taxon>
        <taxon>Coelurosauria</taxon>
        <taxon>Aves</taxon>
        <taxon>Neognathae</taxon>
        <taxon>Neoaves</taxon>
        <taxon>Telluraves</taxon>
        <taxon>Australaves</taxon>
        <taxon>Passeriformes</taxon>
        <taxon>Sturnidae</taxon>
        <taxon>Buphagus</taxon>
    </lineage>
</organism>
<keyword evidence="4 6" id="KW-0862">Zinc</keyword>
<dbReference type="PROSITE" id="PS50023">
    <property type="entry name" value="LIM_DOMAIN_2"/>
    <property type="match status" value="1"/>
</dbReference>
<dbReference type="GO" id="GO:0031941">
    <property type="term" value="C:filamentous actin"/>
    <property type="evidence" value="ECO:0007669"/>
    <property type="project" value="TreeGrafter"/>
</dbReference>
<gene>
    <name evidence="8" type="primary">Pdlim1</name>
    <name evidence="8" type="ORF">BUPERY_R12344</name>
</gene>
<dbReference type="SUPFAM" id="SSF57716">
    <property type="entry name" value="Glucocorticoid receptor-like (DNA-binding domain)"/>
    <property type="match status" value="1"/>
</dbReference>
<dbReference type="GO" id="GO:0030036">
    <property type="term" value="P:actin cytoskeleton organization"/>
    <property type="evidence" value="ECO:0007669"/>
    <property type="project" value="TreeGrafter"/>
</dbReference>
<dbReference type="GO" id="GO:0003779">
    <property type="term" value="F:actin binding"/>
    <property type="evidence" value="ECO:0007669"/>
    <property type="project" value="TreeGrafter"/>
</dbReference>
<evidence type="ECO:0000256" key="2">
    <source>
        <dbReference type="ARBA" id="ARBA00022490"/>
    </source>
</evidence>
<keyword evidence="2" id="KW-0963">Cytoplasm</keyword>
<evidence type="ECO:0000256" key="5">
    <source>
        <dbReference type="ARBA" id="ARBA00023038"/>
    </source>
</evidence>
<dbReference type="AlphaFoldDB" id="A0A7L3HQM3"/>
<dbReference type="GO" id="GO:0046872">
    <property type="term" value="F:metal ion binding"/>
    <property type="evidence" value="ECO:0007669"/>
    <property type="project" value="UniProtKB-KW"/>
</dbReference>